<reference evidence="4 5" key="1">
    <citation type="journal article" date="2013" name="ISME J.">
        <title>Metabolic model for the filamentous 'Candidatus Microthrix parvicella' based on genomic and metagenomic analyses.</title>
        <authorList>
            <person name="Jon McIlroy S."/>
            <person name="Kristiansen R."/>
            <person name="Albertsen M."/>
            <person name="Michael Karst S."/>
            <person name="Rossetti S."/>
            <person name="Lund Nielsen J."/>
            <person name="Tandoi V."/>
            <person name="James Seviour R."/>
            <person name="Nielsen P.H."/>
        </authorList>
    </citation>
    <scope>NUCLEOTIDE SEQUENCE [LARGE SCALE GENOMIC DNA]</scope>
    <source>
        <strain evidence="4 5">RN1</strain>
    </source>
</reference>
<dbReference type="GO" id="GO:0016791">
    <property type="term" value="F:phosphatase activity"/>
    <property type="evidence" value="ECO:0007669"/>
    <property type="project" value="TreeGrafter"/>
</dbReference>
<evidence type="ECO:0000256" key="1">
    <source>
        <dbReference type="ARBA" id="ARBA00022801"/>
    </source>
</evidence>
<accession>R4Z0L4</accession>
<dbReference type="HOGENOM" id="CLU_760081_0_0_11"/>
<dbReference type="InterPro" id="IPR001932">
    <property type="entry name" value="PPM-type_phosphatase-like_dom"/>
</dbReference>
<dbReference type="InterPro" id="IPR052016">
    <property type="entry name" value="Bact_Sigma-Reg"/>
</dbReference>
<evidence type="ECO:0000313" key="5">
    <source>
        <dbReference type="Proteomes" id="UP000018291"/>
    </source>
</evidence>
<dbReference type="Gene3D" id="3.60.40.10">
    <property type="entry name" value="PPM-type phosphatase domain"/>
    <property type="match status" value="1"/>
</dbReference>
<keyword evidence="2" id="KW-0472">Membrane</keyword>
<protein>
    <recommendedName>
        <fullName evidence="3">PPM-type phosphatase domain-containing protein</fullName>
    </recommendedName>
</protein>
<dbReference type="PANTHER" id="PTHR43156:SF2">
    <property type="entry name" value="STAGE II SPORULATION PROTEIN E"/>
    <property type="match status" value="1"/>
</dbReference>
<dbReference type="STRING" id="1229780.BN381_40073"/>
<dbReference type="EMBL" id="CANL01000034">
    <property type="protein sequence ID" value="CCM64459.1"/>
    <property type="molecule type" value="Genomic_DNA"/>
</dbReference>
<name>R4Z0L4_9ACTN</name>
<dbReference type="eggNOG" id="COG2208">
    <property type="taxonomic scope" value="Bacteria"/>
</dbReference>
<keyword evidence="1" id="KW-0378">Hydrolase</keyword>
<feature type="domain" description="PPM-type phosphatase" evidence="3">
    <location>
        <begin position="148"/>
        <end position="363"/>
    </location>
</feature>
<evidence type="ECO:0000259" key="3">
    <source>
        <dbReference type="SMART" id="SM00331"/>
    </source>
</evidence>
<dbReference type="AlphaFoldDB" id="R4Z0L4"/>
<evidence type="ECO:0000313" key="4">
    <source>
        <dbReference type="EMBL" id="CCM64459.1"/>
    </source>
</evidence>
<sequence>MSATALQLIVAVVAALGTGQWAAATWSRWRGSQRILADEPRSDAASMARASIRQHLHATSLWLVVCLVAGVHALDGTATDWASSVVAVVFLIVPVWITIIQVRRGSEDGRLFLTRLRLDQQAQEVIAQESEVTAQWTERLVPALMADVEDLEFGRAGHAGAGIVTGDFLDVVPLDCGRLAVVIGDATGHGVEASISAFQSKYVLRSFLRRFRDPGQALEELNEHLGASSGPEDLLSLLVAVIDTKAGTLRYASAGHCTNMALIERELIAMRSTGPLLMLSPDARYASRELQFAADDLLVLYTDGLVEARTSGGAQFGTDRIGAHLRREAGSAADVVAKGLLDAAVDHASGHLEDDLTVLAVRRR</sequence>
<dbReference type="Proteomes" id="UP000018291">
    <property type="component" value="Unassembled WGS sequence"/>
</dbReference>
<comment type="caution">
    <text evidence="4">The sequence shown here is derived from an EMBL/GenBank/DDBJ whole genome shotgun (WGS) entry which is preliminary data.</text>
</comment>
<proteinExistence type="predicted"/>
<gene>
    <name evidence="4" type="ORF">BN381_40073</name>
</gene>
<keyword evidence="2" id="KW-0812">Transmembrane</keyword>
<keyword evidence="2" id="KW-1133">Transmembrane helix</keyword>
<evidence type="ECO:0000256" key="2">
    <source>
        <dbReference type="SAM" id="Phobius"/>
    </source>
</evidence>
<dbReference type="RefSeq" id="WP_012228572.1">
    <property type="nucleotide sequence ID" value="NZ_HG422565.1"/>
</dbReference>
<organism evidence="4 5">
    <name type="scientific">Candidatus Neomicrothrix parvicella RN1</name>
    <dbReference type="NCBI Taxonomy" id="1229780"/>
    <lineage>
        <taxon>Bacteria</taxon>
        <taxon>Bacillati</taxon>
        <taxon>Actinomycetota</taxon>
        <taxon>Acidimicrobiia</taxon>
        <taxon>Acidimicrobiales</taxon>
        <taxon>Microthrixaceae</taxon>
        <taxon>Candidatus Neomicrothrix</taxon>
    </lineage>
</organism>
<dbReference type="OrthoDB" id="4546548at2"/>
<dbReference type="InterPro" id="IPR036457">
    <property type="entry name" value="PPM-type-like_dom_sf"/>
</dbReference>
<feature type="transmembrane region" description="Helical" evidence="2">
    <location>
        <begin position="6"/>
        <end position="26"/>
    </location>
</feature>
<feature type="transmembrane region" description="Helical" evidence="2">
    <location>
        <begin position="56"/>
        <end position="75"/>
    </location>
</feature>
<feature type="transmembrane region" description="Helical" evidence="2">
    <location>
        <begin position="81"/>
        <end position="100"/>
    </location>
</feature>
<dbReference type="SUPFAM" id="SSF81606">
    <property type="entry name" value="PP2C-like"/>
    <property type="match status" value="1"/>
</dbReference>
<dbReference type="PANTHER" id="PTHR43156">
    <property type="entry name" value="STAGE II SPORULATION PROTEIN E-RELATED"/>
    <property type="match status" value="1"/>
</dbReference>
<dbReference type="Pfam" id="PF07228">
    <property type="entry name" value="SpoIIE"/>
    <property type="match status" value="1"/>
</dbReference>
<dbReference type="SMART" id="SM00331">
    <property type="entry name" value="PP2C_SIG"/>
    <property type="match status" value="1"/>
</dbReference>
<keyword evidence="5" id="KW-1185">Reference proteome</keyword>